<gene>
    <name evidence="11" type="ordered locus">Mzhil_0156</name>
</gene>
<dbReference type="PANTHER" id="PTHR43553">
    <property type="entry name" value="HEAVY METAL TRANSPORTER"/>
    <property type="match status" value="1"/>
</dbReference>
<reference evidence="11 12" key="1">
    <citation type="submission" date="2010-07" db="EMBL/GenBank/DDBJ databases">
        <title>The complete genome of Methanosalsum zhilinae DSM 4017.</title>
        <authorList>
            <consortium name="US DOE Joint Genome Institute (JGI-PGF)"/>
            <person name="Lucas S."/>
            <person name="Copeland A."/>
            <person name="Lapidus A."/>
            <person name="Glavina del Rio T."/>
            <person name="Dalin E."/>
            <person name="Tice H."/>
            <person name="Bruce D."/>
            <person name="Goodwin L."/>
            <person name="Pitluck S."/>
            <person name="Kyrpides N."/>
            <person name="Mavromatis K."/>
            <person name="Ovchinnikova G."/>
            <person name="Daligault H."/>
            <person name="Detter J.C."/>
            <person name="Han C."/>
            <person name="Tapia R."/>
            <person name="Larimer F."/>
            <person name="Land M."/>
            <person name="Hauser L."/>
            <person name="Markowitz V."/>
            <person name="Cheng J.-F."/>
            <person name="Hugenholtz P."/>
            <person name="Woyke T."/>
            <person name="Wu D."/>
            <person name="Spring S."/>
            <person name="Schueler E."/>
            <person name="Brambilla E."/>
            <person name="Klenk H.-P."/>
            <person name="Eisen J.A."/>
        </authorList>
    </citation>
    <scope>NUCLEOTIDE SEQUENCE [LARGE SCALE GENOMIC DNA]</scope>
    <source>
        <strain evidence="12">DSM 4017 / NBRC 107636 / OCM 62 / WeN5</strain>
    </source>
</reference>
<dbReference type="Gene3D" id="3.40.50.300">
    <property type="entry name" value="P-loop containing nucleotide triphosphate hydrolases"/>
    <property type="match status" value="1"/>
</dbReference>
<evidence type="ECO:0000256" key="2">
    <source>
        <dbReference type="ARBA" id="ARBA00005417"/>
    </source>
</evidence>
<feature type="domain" description="ABC transporter" evidence="10">
    <location>
        <begin position="3"/>
        <end position="238"/>
    </location>
</feature>
<evidence type="ECO:0000256" key="3">
    <source>
        <dbReference type="ARBA" id="ARBA00022448"/>
    </source>
</evidence>
<comment type="similarity">
    <text evidence="2">Belongs to the ABC transporter superfamily.</text>
</comment>
<evidence type="ECO:0000256" key="6">
    <source>
        <dbReference type="ARBA" id="ARBA00022840"/>
    </source>
</evidence>
<dbReference type="PANTHER" id="PTHR43553:SF24">
    <property type="entry name" value="ENERGY-COUPLING FACTOR TRANSPORTER ATP-BINDING PROTEIN ECFA1"/>
    <property type="match status" value="1"/>
</dbReference>
<accession>F7XN79</accession>
<keyword evidence="5" id="KW-0547">Nucleotide-binding</keyword>
<dbReference type="PROSITE" id="PS00211">
    <property type="entry name" value="ABC_TRANSPORTER_1"/>
    <property type="match status" value="1"/>
</dbReference>
<evidence type="ECO:0000313" key="11">
    <source>
        <dbReference type="EMBL" id="AEH60036.1"/>
    </source>
</evidence>
<comment type="subcellular location">
    <subcellularLocation>
        <location evidence="1">Cell membrane</location>
        <topology evidence="1">Peripheral membrane protein</topology>
    </subcellularLocation>
</comment>
<keyword evidence="8" id="KW-0472">Membrane</keyword>
<dbReference type="KEGG" id="mzh:Mzhil_0156"/>
<dbReference type="InterPro" id="IPR003439">
    <property type="entry name" value="ABC_transporter-like_ATP-bd"/>
</dbReference>
<dbReference type="InterPro" id="IPR003593">
    <property type="entry name" value="AAA+_ATPase"/>
</dbReference>
<dbReference type="GO" id="GO:0005524">
    <property type="term" value="F:ATP binding"/>
    <property type="evidence" value="ECO:0007669"/>
    <property type="project" value="UniProtKB-KW"/>
</dbReference>
<dbReference type="CDD" id="cd03225">
    <property type="entry name" value="ABC_cobalt_CbiO_domain1"/>
    <property type="match status" value="1"/>
</dbReference>
<sequence precursor="true">MSITLRNISYSYNRGTSAQTDALEDVSFEIRKGKFTGIVGDSGSGKSTLIRLFNGLLKPDSGTVTIDGMNAASREVKKKVGVLFQNPEKQLFCTTGYEDIAFGPSNMGLDTNEIHQRVIESGEMAGIDQKQLEKSPFKLSGGEQRRLAMAGVLATRPEYLILDEPTSGMDSEGRKTFLKYLQTVHSRGTTVIMVSHQISEILSVAEEVILIRKGKVEFSGSTKDFITKSRSHVPPITTLMRNIKQRGFEVDDAIFTADDACYQILKCLHDRKGDIG</sequence>
<dbReference type="PROSITE" id="PS50893">
    <property type="entry name" value="ABC_TRANSPORTER_2"/>
    <property type="match status" value="1"/>
</dbReference>
<proteinExistence type="inferred from homology"/>
<keyword evidence="12" id="KW-1185">Reference proteome</keyword>
<protein>
    <submittedName>
        <fullName evidence="11">ABC-type cobalamin/Fe3+-siderophores transport systems ATPase component</fullName>
    </submittedName>
</protein>
<dbReference type="AlphaFoldDB" id="F7XN79"/>
<dbReference type="GO" id="GO:0016887">
    <property type="term" value="F:ATP hydrolysis activity"/>
    <property type="evidence" value="ECO:0007669"/>
    <property type="project" value="InterPro"/>
</dbReference>
<dbReference type="STRING" id="679901.Mzhil_0156"/>
<dbReference type="FunFam" id="3.40.50.300:FF:000224">
    <property type="entry name" value="Energy-coupling factor transporter ATP-binding protein EcfA"/>
    <property type="match status" value="1"/>
</dbReference>
<keyword evidence="4" id="KW-1003">Cell membrane</keyword>
<dbReference type="InterPro" id="IPR017871">
    <property type="entry name" value="ABC_transporter-like_CS"/>
</dbReference>
<dbReference type="InterPro" id="IPR027417">
    <property type="entry name" value="P-loop_NTPase"/>
</dbReference>
<evidence type="ECO:0000256" key="4">
    <source>
        <dbReference type="ARBA" id="ARBA00022475"/>
    </source>
</evidence>
<dbReference type="InterPro" id="IPR015856">
    <property type="entry name" value="ABC_transpr_CbiO/EcfA_su"/>
</dbReference>
<evidence type="ECO:0000259" key="10">
    <source>
        <dbReference type="PROSITE" id="PS50893"/>
    </source>
</evidence>
<dbReference type="EMBL" id="CP002101">
    <property type="protein sequence ID" value="AEH60036.1"/>
    <property type="molecule type" value="Genomic_DNA"/>
</dbReference>
<comment type="function">
    <text evidence="9">Probably part of an ABC transporter complex. Responsible for energy coupling to the transport system.</text>
</comment>
<dbReference type="SUPFAM" id="SSF52540">
    <property type="entry name" value="P-loop containing nucleoside triphosphate hydrolases"/>
    <property type="match status" value="1"/>
</dbReference>
<evidence type="ECO:0000256" key="1">
    <source>
        <dbReference type="ARBA" id="ARBA00004202"/>
    </source>
</evidence>
<dbReference type="Pfam" id="PF00005">
    <property type="entry name" value="ABC_tran"/>
    <property type="match status" value="1"/>
</dbReference>
<evidence type="ECO:0000313" key="12">
    <source>
        <dbReference type="Proteomes" id="UP000006622"/>
    </source>
</evidence>
<name>F7XN79_METZD</name>
<keyword evidence="6" id="KW-0067">ATP-binding</keyword>
<dbReference type="GO" id="GO:0042626">
    <property type="term" value="F:ATPase-coupled transmembrane transporter activity"/>
    <property type="evidence" value="ECO:0007669"/>
    <property type="project" value="TreeGrafter"/>
</dbReference>
<organism evidence="11 12">
    <name type="scientific">Methanosalsum zhilinae (strain DSM 4017 / NBRC 107636 / OCM 62 / WeN5)</name>
    <name type="common">Methanohalophilus zhilinae</name>
    <dbReference type="NCBI Taxonomy" id="679901"/>
    <lineage>
        <taxon>Archaea</taxon>
        <taxon>Methanobacteriati</taxon>
        <taxon>Methanobacteriota</taxon>
        <taxon>Stenosarchaea group</taxon>
        <taxon>Methanomicrobia</taxon>
        <taxon>Methanosarcinales</taxon>
        <taxon>Methanosarcinaceae</taxon>
        <taxon>Methanosalsum</taxon>
    </lineage>
</organism>
<keyword evidence="7" id="KW-1278">Translocase</keyword>
<dbReference type="InterPro" id="IPR050095">
    <property type="entry name" value="ECF_ABC_transporter_ATP-bd"/>
</dbReference>
<evidence type="ECO:0000256" key="5">
    <source>
        <dbReference type="ARBA" id="ARBA00022741"/>
    </source>
</evidence>
<dbReference type="HOGENOM" id="CLU_000604_1_15_2"/>
<evidence type="ECO:0000256" key="9">
    <source>
        <dbReference type="ARBA" id="ARBA00025157"/>
    </source>
</evidence>
<keyword evidence="3" id="KW-0813">Transport</keyword>
<evidence type="ECO:0000256" key="7">
    <source>
        <dbReference type="ARBA" id="ARBA00022967"/>
    </source>
</evidence>
<dbReference type="Proteomes" id="UP000006622">
    <property type="component" value="Chromosome"/>
</dbReference>
<dbReference type="GO" id="GO:0043190">
    <property type="term" value="C:ATP-binding cassette (ABC) transporter complex"/>
    <property type="evidence" value="ECO:0007669"/>
    <property type="project" value="TreeGrafter"/>
</dbReference>
<dbReference type="SMART" id="SM00382">
    <property type="entry name" value="AAA"/>
    <property type="match status" value="1"/>
</dbReference>
<evidence type="ECO:0000256" key="8">
    <source>
        <dbReference type="ARBA" id="ARBA00023136"/>
    </source>
</evidence>